<dbReference type="EMBL" id="HBGB01019317">
    <property type="protein sequence ID" value="CAD9056132.1"/>
    <property type="molecule type" value="Transcribed_RNA"/>
</dbReference>
<evidence type="ECO:0000313" key="4">
    <source>
        <dbReference type="EMBL" id="CAD9056133.1"/>
    </source>
</evidence>
<dbReference type="EMBL" id="HBGB01019318">
    <property type="protein sequence ID" value="CAD9056133.1"/>
    <property type="molecule type" value="Transcribed_RNA"/>
</dbReference>
<accession>A0A6U4CBF0</accession>
<feature type="compositionally biased region" description="Polar residues" evidence="1">
    <location>
        <begin position="41"/>
        <end position="55"/>
    </location>
</feature>
<feature type="signal peptide" evidence="2">
    <location>
        <begin position="1"/>
        <end position="17"/>
    </location>
</feature>
<evidence type="ECO:0000256" key="1">
    <source>
        <dbReference type="SAM" id="MobiDB-lite"/>
    </source>
</evidence>
<sequence length="153" mass="16238">MHLVAVVLIGLIGLTSAAVPCMNATIRRRLSRPHGSAVSFLDSSHQSGLTFSTTDDGSHSRVPQPKENATPAAPFPQEAKERTTALSAPEGAKESTTTRAPKERTPATGNEQTTAQPSKDKLESFAVKRVGGPSCILALMLLLTLFQLCQLCL</sequence>
<dbReference type="AlphaFoldDB" id="A0A6U4CBF0"/>
<keyword evidence="2" id="KW-0732">Signal</keyword>
<feature type="region of interest" description="Disordered" evidence="1">
    <location>
        <begin position="32"/>
        <end position="120"/>
    </location>
</feature>
<organism evidence="3">
    <name type="scientific">Vitrella brassicaformis</name>
    <dbReference type="NCBI Taxonomy" id="1169539"/>
    <lineage>
        <taxon>Eukaryota</taxon>
        <taxon>Sar</taxon>
        <taxon>Alveolata</taxon>
        <taxon>Colpodellida</taxon>
        <taxon>Vitrellaceae</taxon>
        <taxon>Vitrella</taxon>
    </lineage>
</organism>
<reference evidence="3" key="1">
    <citation type="submission" date="2021-01" db="EMBL/GenBank/DDBJ databases">
        <authorList>
            <person name="Corre E."/>
            <person name="Pelletier E."/>
            <person name="Niang G."/>
            <person name="Scheremetjew M."/>
            <person name="Finn R."/>
            <person name="Kale V."/>
            <person name="Holt S."/>
            <person name="Cochrane G."/>
            <person name="Meng A."/>
            <person name="Brown T."/>
            <person name="Cohen L."/>
        </authorList>
    </citation>
    <scope>NUCLEOTIDE SEQUENCE</scope>
    <source>
        <strain evidence="3">CCMP3346</strain>
    </source>
</reference>
<evidence type="ECO:0000313" key="3">
    <source>
        <dbReference type="EMBL" id="CAD9056132.1"/>
    </source>
</evidence>
<feature type="compositionally biased region" description="Polar residues" evidence="1">
    <location>
        <begin position="107"/>
        <end position="117"/>
    </location>
</feature>
<feature type="chain" id="PRO_5036393901" evidence="2">
    <location>
        <begin position="18"/>
        <end position="153"/>
    </location>
</feature>
<gene>
    <name evidence="3" type="ORF">VBRA1451_LOCUS11197</name>
    <name evidence="4" type="ORF">VBRA1451_LOCUS11198</name>
</gene>
<evidence type="ECO:0000256" key="2">
    <source>
        <dbReference type="SAM" id="SignalP"/>
    </source>
</evidence>
<name>A0A6U4CBF0_9ALVE</name>
<protein>
    <submittedName>
        <fullName evidence="3">Uncharacterized protein</fullName>
    </submittedName>
</protein>
<proteinExistence type="predicted"/>